<gene>
    <name evidence="1" type="ORF">TKK_013454</name>
</gene>
<protein>
    <submittedName>
        <fullName evidence="1">Uncharacterized protein</fullName>
    </submittedName>
</protein>
<reference evidence="1 2" key="1">
    <citation type="journal article" date="2024" name="bioRxiv">
        <title>A reference genome for Trichogramma kaykai: A tiny desert-dwelling parasitoid wasp with competing sex-ratio distorters.</title>
        <authorList>
            <person name="Culotta J."/>
            <person name="Lindsey A.R."/>
        </authorList>
    </citation>
    <scope>NUCLEOTIDE SEQUENCE [LARGE SCALE GENOMIC DNA]</scope>
    <source>
        <strain evidence="1 2">KSX58</strain>
    </source>
</reference>
<evidence type="ECO:0000313" key="1">
    <source>
        <dbReference type="EMBL" id="KAL3392143.1"/>
    </source>
</evidence>
<dbReference type="EMBL" id="JBJJXI010000107">
    <property type="protein sequence ID" value="KAL3392143.1"/>
    <property type="molecule type" value="Genomic_DNA"/>
</dbReference>
<proteinExistence type="predicted"/>
<dbReference type="Proteomes" id="UP001627154">
    <property type="component" value="Unassembled WGS sequence"/>
</dbReference>
<keyword evidence="2" id="KW-1185">Reference proteome</keyword>
<sequence length="195" mass="22061">MKTPCRYSCVAPEKEEAKEDEEKKKKKSDSCPLPLQHVYAVPCLALKLARPLVLTHGTRQRKSSGRMHLRERVATNELLLLLKGRRLPSGFASRSPGSDLRQICGSVLKRTRRFKNLAARRLASRRRRRRKTTTTTTLASPKLGLDYYYFYYCLLPLCCAEAAVKPDTSPNLCPVRDHLLASVKRPPSGQPRNSA</sequence>
<name>A0ABD2WGM3_9HYME</name>
<dbReference type="AlphaFoldDB" id="A0ABD2WGM3"/>
<accession>A0ABD2WGM3</accession>
<evidence type="ECO:0000313" key="2">
    <source>
        <dbReference type="Proteomes" id="UP001627154"/>
    </source>
</evidence>
<comment type="caution">
    <text evidence="1">The sequence shown here is derived from an EMBL/GenBank/DDBJ whole genome shotgun (WGS) entry which is preliminary data.</text>
</comment>
<organism evidence="1 2">
    <name type="scientific">Trichogramma kaykai</name>
    <dbReference type="NCBI Taxonomy" id="54128"/>
    <lineage>
        <taxon>Eukaryota</taxon>
        <taxon>Metazoa</taxon>
        <taxon>Ecdysozoa</taxon>
        <taxon>Arthropoda</taxon>
        <taxon>Hexapoda</taxon>
        <taxon>Insecta</taxon>
        <taxon>Pterygota</taxon>
        <taxon>Neoptera</taxon>
        <taxon>Endopterygota</taxon>
        <taxon>Hymenoptera</taxon>
        <taxon>Apocrita</taxon>
        <taxon>Proctotrupomorpha</taxon>
        <taxon>Chalcidoidea</taxon>
        <taxon>Trichogrammatidae</taxon>
        <taxon>Trichogramma</taxon>
    </lineage>
</organism>